<reference evidence="2 3" key="1">
    <citation type="submission" date="2016-10" db="EMBL/GenBank/DDBJ databases">
        <title>The Draft Genome Sequence of Actinokineospora bangkokensis 44EHWT reveals the biosynthetic pathway of antifungal compounds Thailandins with unusual extender unit butylmalonyl-CoA.</title>
        <authorList>
            <person name="Greule A."/>
            <person name="Intra B."/>
            <person name="Flemming S."/>
            <person name="Rommel M.G."/>
            <person name="Panbangred W."/>
            <person name="Bechthold A."/>
        </authorList>
    </citation>
    <scope>NUCLEOTIDE SEQUENCE [LARGE SCALE GENOMIC DNA]</scope>
    <source>
        <strain evidence="2 3">44EHW</strain>
    </source>
</reference>
<name>A0A1Q9LPB8_9PSEU</name>
<dbReference type="RefSeq" id="WP_075974769.1">
    <property type="nucleotide sequence ID" value="NZ_MKQR01000009.1"/>
</dbReference>
<dbReference type="Pfam" id="PF20062">
    <property type="entry name" value="DUF6461"/>
    <property type="match status" value="1"/>
</dbReference>
<gene>
    <name evidence="2" type="ORF">BJP25_14320</name>
</gene>
<accession>A0A1Q9LPB8</accession>
<evidence type="ECO:0000313" key="2">
    <source>
        <dbReference type="EMBL" id="OLR93870.1"/>
    </source>
</evidence>
<comment type="caution">
    <text evidence="2">The sequence shown here is derived from an EMBL/GenBank/DDBJ whole genome shotgun (WGS) entry which is preliminary data.</text>
</comment>
<feature type="region of interest" description="Disordered" evidence="1">
    <location>
        <begin position="302"/>
        <end position="323"/>
    </location>
</feature>
<dbReference type="OrthoDB" id="4485313at2"/>
<dbReference type="Proteomes" id="UP000186040">
    <property type="component" value="Unassembled WGS sequence"/>
</dbReference>
<dbReference type="EMBL" id="MKQR01000009">
    <property type="protein sequence ID" value="OLR93870.1"/>
    <property type="molecule type" value="Genomic_DNA"/>
</dbReference>
<evidence type="ECO:0000256" key="1">
    <source>
        <dbReference type="SAM" id="MobiDB-lite"/>
    </source>
</evidence>
<keyword evidence="3" id="KW-1185">Reference proteome</keyword>
<sequence length="568" mass="59049">MGEQLVAAVAAALPDVVSAIPPAPAAALGRLGSRGPVVRRSQVPEPPVVAALRAVEPWVVERVHGALEGPLARLRLPDLGLTGGLAPPPSGAFATLHAGSEPEALRETRLLARTRPGLLELVAATSAGLPAEALLGPLRVGGDEEALAAAHGAGHLALAVITSALALRELGQGTAAVVGTALGVATERLRSAPVPPGYADAVVARRRAEYRLPQAGSDTVAVRDHAFALAEGAFPVGADFTANGLVDVVPGGVVVRTGGERGTLAVGFRVLAGPPDEVDTAEWDEVVDVSWTATRGDARLLGSDEARPAPRPGGAPEQVWGLRTPPWPGDYRVRVHAYGRDDPSGESAAIWLWEAPAEPPRVHARADRLGHRLRGEPEPPPVHRPEAAYRWVQRSGLSVAATVTVVTGSSAAEVVRAFGADPGAPASLADLRSGAHGWEQMWLAVLDRGADVLVVEENGFTGSHGPVLSLASRSGRAASMFWNVNAVTRLSFAERGEVLGSCEPGLTPSPDHPAAAAAMADLDFANFRDKHEKGLVAVERFTGRGLTEDDLHRITEAGVAYLIPQWPG</sequence>
<organism evidence="2 3">
    <name type="scientific">Actinokineospora bangkokensis</name>
    <dbReference type="NCBI Taxonomy" id="1193682"/>
    <lineage>
        <taxon>Bacteria</taxon>
        <taxon>Bacillati</taxon>
        <taxon>Actinomycetota</taxon>
        <taxon>Actinomycetes</taxon>
        <taxon>Pseudonocardiales</taxon>
        <taxon>Pseudonocardiaceae</taxon>
        <taxon>Actinokineospora</taxon>
    </lineage>
</organism>
<proteinExistence type="predicted"/>
<dbReference type="AlphaFoldDB" id="A0A1Q9LPB8"/>
<dbReference type="InterPro" id="IPR045592">
    <property type="entry name" value="DUF6461"/>
</dbReference>
<dbReference type="STRING" id="1193682.BJP25_14320"/>
<evidence type="ECO:0000313" key="3">
    <source>
        <dbReference type="Proteomes" id="UP000186040"/>
    </source>
</evidence>
<protein>
    <submittedName>
        <fullName evidence="2">Uncharacterized protein</fullName>
    </submittedName>
</protein>